<gene>
    <name evidence="2" type="ORF">LF923_0017690</name>
</gene>
<protein>
    <submittedName>
        <fullName evidence="2">Cyclophilin-like fold protein</fullName>
    </submittedName>
</protein>
<dbReference type="SUPFAM" id="SSF50891">
    <property type="entry name" value="Cyclophilin-like"/>
    <property type="match status" value="1"/>
</dbReference>
<reference evidence="2" key="1">
    <citation type="submission" date="2024-07" db="EMBL/GenBank/DDBJ databases">
        <authorList>
            <person name="Pedron J."/>
        </authorList>
    </citation>
    <scope>NUCLEOTIDE SEQUENCE</scope>
    <source>
        <strain evidence="2">A642-S2-A17</strain>
    </source>
</reference>
<organism evidence="2">
    <name type="scientific">Dickeya oryzae</name>
    <dbReference type="NCBI Taxonomy" id="1240404"/>
    <lineage>
        <taxon>Bacteria</taxon>
        <taxon>Pseudomonadati</taxon>
        <taxon>Pseudomonadota</taxon>
        <taxon>Gammaproteobacteria</taxon>
        <taxon>Enterobacterales</taxon>
        <taxon>Pectobacteriaceae</taxon>
        <taxon>Dickeya</taxon>
    </lineage>
</organism>
<dbReference type="InterPro" id="IPR029000">
    <property type="entry name" value="Cyclophilin-like_dom_sf"/>
</dbReference>
<dbReference type="InterPro" id="IPR041183">
    <property type="entry name" value="Cyclophilin-like"/>
</dbReference>
<evidence type="ECO:0000313" key="2">
    <source>
        <dbReference type="EMBL" id="XDL13980.1"/>
    </source>
</evidence>
<proteinExistence type="predicted"/>
<dbReference type="Pfam" id="PF18050">
    <property type="entry name" value="Cyclophil_like2"/>
    <property type="match status" value="1"/>
</dbReference>
<name>A0AB39IEB0_9GAMM</name>
<dbReference type="EMBL" id="CP162411">
    <property type="protein sequence ID" value="XDL13980.1"/>
    <property type="molecule type" value="Genomic_DNA"/>
</dbReference>
<feature type="domain" description="Cyclophilin-like" evidence="1">
    <location>
        <begin position="58"/>
        <end position="163"/>
    </location>
</feature>
<evidence type="ECO:0000259" key="1">
    <source>
        <dbReference type="Pfam" id="PF18050"/>
    </source>
</evidence>
<accession>A0AB39IEB0</accession>
<dbReference type="Gene3D" id="2.40.100.20">
    <property type="match status" value="1"/>
</dbReference>
<sequence length="169" mass="18145">MAVSACNTMAAFLLAIVTLVTVAGASIRSSEVNASTLADDARYRIDNLTVKDTMNIKMTLAGGTLIATLDDSPSARDFFSMLPLTLKLEDYAGTEKIAYLPRKLTTQGAPTGIDPDVGYLTYYAPWGNLAIFYQDFGYSTGLVKLGRIESGMTYLTAHPSATVIIEAIK</sequence>
<dbReference type="AlphaFoldDB" id="A0AB39IEB0"/>
<dbReference type="RefSeq" id="WP_226101788.1">
    <property type="nucleotide sequence ID" value="NZ_CP162411.1"/>
</dbReference>